<feature type="domain" description="ApeI dehydratase-like" evidence="2">
    <location>
        <begin position="19"/>
        <end position="112"/>
    </location>
</feature>
<dbReference type="Proteomes" id="UP000315440">
    <property type="component" value="Unassembled WGS sequence"/>
</dbReference>
<evidence type="ECO:0000313" key="4">
    <source>
        <dbReference type="Proteomes" id="UP000315440"/>
    </source>
</evidence>
<dbReference type="SUPFAM" id="SSF54637">
    <property type="entry name" value="Thioesterase/thiol ester dehydrase-isomerase"/>
    <property type="match status" value="1"/>
</dbReference>
<dbReference type="CDD" id="cd01288">
    <property type="entry name" value="FabZ"/>
    <property type="match status" value="1"/>
</dbReference>
<dbReference type="AlphaFoldDB" id="A0A5C5ZQ53"/>
<organism evidence="3 4">
    <name type="scientific">Pseudobythopirellula maris</name>
    <dbReference type="NCBI Taxonomy" id="2527991"/>
    <lineage>
        <taxon>Bacteria</taxon>
        <taxon>Pseudomonadati</taxon>
        <taxon>Planctomycetota</taxon>
        <taxon>Planctomycetia</taxon>
        <taxon>Pirellulales</taxon>
        <taxon>Lacipirellulaceae</taxon>
        <taxon>Pseudobythopirellula</taxon>
    </lineage>
</organism>
<dbReference type="EC" id="4.2.1.59" evidence="3"/>
<dbReference type="RefSeq" id="WP_146400423.1">
    <property type="nucleotide sequence ID" value="NZ_SJPQ01000002.1"/>
</dbReference>
<evidence type="ECO:0000256" key="1">
    <source>
        <dbReference type="ARBA" id="ARBA00023239"/>
    </source>
</evidence>
<evidence type="ECO:0000259" key="2">
    <source>
        <dbReference type="Pfam" id="PF22818"/>
    </source>
</evidence>
<dbReference type="InterPro" id="IPR029069">
    <property type="entry name" value="HotDog_dom_sf"/>
</dbReference>
<evidence type="ECO:0000313" key="3">
    <source>
        <dbReference type="EMBL" id="TWT88941.1"/>
    </source>
</evidence>
<sequence length="169" mass="18653">MRFWLIDAIESFEPGVGLTASKNVSYSEEYLQDHFPEFPVLPGVFQLEAATQAAAWYLRMAEGHAHSVVTLKEAKNVKYADFVSPGDRLTIRLELVKQDDRDAMFKVTGGVGEKTSLTGRIVVERFNLADTDPSQAEADAHLRKNQREILQAIHPAGVALLSREPAGAS</sequence>
<dbReference type="PANTHER" id="PTHR30272:SF1">
    <property type="entry name" value="3-HYDROXYACYL-[ACYL-CARRIER-PROTEIN] DEHYDRATASE"/>
    <property type="match status" value="1"/>
</dbReference>
<protein>
    <submittedName>
        <fullName evidence="3">3-hydroxyacyl-[acyl-carrier-protein] dehydratase FabZ</fullName>
        <ecNumber evidence="3">4.2.1.59</ecNumber>
    </submittedName>
</protein>
<gene>
    <name evidence="3" type="primary">fabZ_2</name>
    <name evidence="3" type="ORF">Mal64_24310</name>
</gene>
<dbReference type="EMBL" id="SJPQ01000002">
    <property type="protein sequence ID" value="TWT88941.1"/>
    <property type="molecule type" value="Genomic_DNA"/>
</dbReference>
<name>A0A5C5ZQ53_9BACT</name>
<keyword evidence="1 3" id="KW-0456">Lyase</keyword>
<accession>A0A5C5ZQ53</accession>
<dbReference type="Pfam" id="PF22818">
    <property type="entry name" value="ApeI-like"/>
    <property type="match status" value="1"/>
</dbReference>
<dbReference type="PANTHER" id="PTHR30272">
    <property type="entry name" value="3-HYDROXYACYL-[ACYL-CARRIER-PROTEIN] DEHYDRATASE"/>
    <property type="match status" value="1"/>
</dbReference>
<dbReference type="InterPro" id="IPR013114">
    <property type="entry name" value="FabA_FabZ"/>
</dbReference>
<dbReference type="InterPro" id="IPR054545">
    <property type="entry name" value="ApeI-like"/>
</dbReference>
<keyword evidence="4" id="KW-1185">Reference proteome</keyword>
<comment type="caution">
    <text evidence="3">The sequence shown here is derived from an EMBL/GenBank/DDBJ whole genome shotgun (WGS) entry which is preliminary data.</text>
</comment>
<proteinExistence type="predicted"/>
<dbReference type="Gene3D" id="3.10.129.10">
    <property type="entry name" value="Hotdog Thioesterase"/>
    <property type="match status" value="1"/>
</dbReference>
<dbReference type="GO" id="GO:0019171">
    <property type="term" value="F:(3R)-hydroxyacyl-[acyl-carrier-protein] dehydratase activity"/>
    <property type="evidence" value="ECO:0007669"/>
    <property type="project" value="UniProtKB-EC"/>
</dbReference>
<reference evidence="3 4" key="1">
    <citation type="submission" date="2019-02" db="EMBL/GenBank/DDBJ databases">
        <title>Deep-cultivation of Planctomycetes and their phenomic and genomic characterization uncovers novel biology.</title>
        <authorList>
            <person name="Wiegand S."/>
            <person name="Jogler M."/>
            <person name="Boedeker C."/>
            <person name="Pinto D."/>
            <person name="Vollmers J."/>
            <person name="Rivas-Marin E."/>
            <person name="Kohn T."/>
            <person name="Peeters S.H."/>
            <person name="Heuer A."/>
            <person name="Rast P."/>
            <person name="Oberbeckmann S."/>
            <person name="Bunk B."/>
            <person name="Jeske O."/>
            <person name="Meyerdierks A."/>
            <person name="Storesund J.E."/>
            <person name="Kallscheuer N."/>
            <person name="Luecker S."/>
            <person name="Lage O.M."/>
            <person name="Pohl T."/>
            <person name="Merkel B.J."/>
            <person name="Hornburger P."/>
            <person name="Mueller R.-W."/>
            <person name="Bruemmer F."/>
            <person name="Labrenz M."/>
            <person name="Spormann A.M."/>
            <person name="Op Den Camp H."/>
            <person name="Overmann J."/>
            <person name="Amann R."/>
            <person name="Jetten M.S.M."/>
            <person name="Mascher T."/>
            <person name="Medema M.H."/>
            <person name="Devos D.P."/>
            <person name="Kaster A.-K."/>
            <person name="Ovreas L."/>
            <person name="Rohde M."/>
            <person name="Galperin M.Y."/>
            <person name="Jogler C."/>
        </authorList>
    </citation>
    <scope>NUCLEOTIDE SEQUENCE [LARGE SCALE GENOMIC DNA]</scope>
    <source>
        <strain evidence="3 4">Mal64</strain>
    </source>
</reference>
<dbReference type="OrthoDB" id="9787658at2"/>